<sequence>MDNIDKRNRLDDSPFHYRVLKDQTVFIEYEGKQVKSLKGREADKFLKKMKEAHDEKGMQLIMAKVTGNFKRGNERKN</sequence>
<organism evidence="1 2">
    <name type="scientific">Rossellomorea vietnamensis</name>
    <dbReference type="NCBI Taxonomy" id="218284"/>
    <lineage>
        <taxon>Bacteria</taxon>
        <taxon>Bacillati</taxon>
        <taxon>Bacillota</taxon>
        <taxon>Bacilli</taxon>
        <taxon>Bacillales</taxon>
        <taxon>Bacillaceae</taxon>
        <taxon>Rossellomorea</taxon>
    </lineage>
</organism>
<dbReference type="RefSeq" id="WP_061811012.1">
    <property type="nucleotide sequence ID" value="NZ_CP047394.1"/>
</dbReference>
<name>A0A6I6UWP3_9BACI</name>
<protein>
    <submittedName>
        <fullName evidence="1">Uncharacterized protein</fullName>
    </submittedName>
</protein>
<dbReference type="EMBL" id="CP047394">
    <property type="protein sequence ID" value="QHE63752.1"/>
    <property type="molecule type" value="Genomic_DNA"/>
</dbReference>
<accession>A0A6I6UWP3</accession>
<proteinExistence type="predicted"/>
<evidence type="ECO:0000313" key="1">
    <source>
        <dbReference type="EMBL" id="QHE63752.1"/>
    </source>
</evidence>
<reference evidence="1 2" key="1">
    <citation type="submission" date="2019-06" db="EMBL/GenBank/DDBJ databases">
        <title>An operon consisting of a P-type ATPase gene and a transcriptional regular gene given the different cadmium resistance in Bacillus vietamensis 151-6 and Bacillus marisflavi 151-25.</title>
        <authorList>
            <person name="Yu X."/>
        </authorList>
    </citation>
    <scope>NUCLEOTIDE SEQUENCE [LARGE SCALE GENOMIC DNA]</scope>
    <source>
        <strain evidence="1 2">151-6</strain>
    </source>
</reference>
<dbReference type="KEGG" id="bvq:FHE72_11175"/>
<dbReference type="Proteomes" id="UP000465062">
    <property type="component" value="Chromosome"/>
</dbReference>
<gene>
    <name evidence="1" type="ORF">FHE72_11175</name>
</gene>
<evidence type="ECO:0000313" key="2">
    <source>
        <dbReference type="Proteomes" id="UP000465062"/>
    </source>
</evidence>
<dbReference type="AlphaFoldDB" id="A0A6I6UWP3"/>